<keyword evidence="1" id="KW-0472">Membrane</keyword>
<dbReference type="STRING" id="118062.MCBB_2206"/>
<proteinExistence type="predicted"/>
<gene>
    <name evidence="2" type="ORF">MCBB_2206</name>
</gene>
<dbReference type="AlphaFoldDB" id="A0A1D3L5B9"/>
<name>A0A1D3L5B9_9EURY</name>
<dbReference type="GeneID" id="30413041"/>
<dbReference type="Proteomes" id="UP000094707">
    <property type="component" value="Chromosome I"/>
</dbReference>
<keyword evidence="1" id="KW-0812">Transmembrane</keyword>
<keyword evidence="1" id="KW-1133">Transmembrane helix</keyword>
<accession>A0A1D3L5B9</accession>
<feature type="transmembrane region" description="Helical" evidence="1">
    <location>
        <begin position="6"/>
        <end position="29"/>
    </location>
</feature>
<keyword evidence="3" id="KW-1185">Reference proteome</keyword>
<feature type="transmembrane region" description="Helical" evidence="1">
    <location>
        <begin position="100"/>
        <end position="118"/>
    </location>
</feature>
<evidence type="ECO:0000256" key="1">
    <source>
        <dbReference type="SAM" id="Phobius"/>
    </source>
</evidence>
<dbReference type="EMBL" id="LT607756">
    <property type="protein sequence ID" value="SCG86745.1"/>
    <property type="molecule type" value="Genomic_DNA"/>
</dbReference>
<organism evidence="2 3">
    <name type="scientific">Methanobacterium congolense</name>
    <dbReference type="NCBI Taxonomy" id="118062"/>
    <lineage>
        <taxon>Archaea</taxon>
        <taxon>Methanobacteriati</taxon>
        <taxon>Methanobacteriota</taxon>
        <taxon>Methanomada group</taxon>
        <taxon>Methanobacteria</taxon>
        <taxon>Methanobacteriales</taxon>
        <taxon>Methanobacteriaceae</taxon>
        <taxon>Methanobacterium</taxon>
    </lineage>
</organism>
<dbReference type="RefSeq" id="WP_071907779.1">
    <property type="nucleotide sequence ID" value="NZ_LT607756.1"/>
</dbReference>
<feature type="transmembrane region" description="Helical" evidence="1">
    <location>
        <begin position="50"/>
        <end position="80"/>
    </location>
</feature>
<reference evidence="2 3" key="1">
    <citation type="submission" date="2016-08" db="EMBL/GenBank/DDBJ databases">
        <authorList>
            <person name="Seilhamer J.J."/>
        </authorList>
    </citation>
    <scope>NUCLEOTIDE SEQUENCE [LARGE SCALE GENOMIC DNA]</scope>
    <source>
        <strain evidence="2">Buetzberg</strain>
    </source>
</reference>
<evidence type="ECO:0000313" key="3">
    <source>
        <dbReference type="Proteomes" id="UP000094707"/>
    </source>
</evidence>
<protein>
    <submittedName>
        <fullName evidence="2">Region of a membrane-bound protein predicted to be embedded in the membrane</fullName>
    </submittedName>
</protein>
<sequence>MDTVNLIFNLLFSIFGVVFIVGTGLSILFSKRKHLEKDLDYKKSFLACVLGILFIIGSITGHIYAVFLVIMMISTPFFWYAKKKYPEKYQYLSMGIWDKIFFVWVILWFIFIIVLCLVY</sequence>
<evidence type="ECO:0000313" key="2">
    <source>
        <dbReference type="EMBL" id="SCG86745.1"/>
    </source>
</evidence>
<dbReference type="KEGG" id="mcub:MCBB_2206"/>